<keyword evidence="10" id="KW-0808">Transferase</keyword>
<dbReference type="NCBIfam" id="TIGR00177">
    <property type="entry name" value="molyb_syn"/>
    <property type="match status" value="1"/>
</dbReference>
<dbReference type="CDD" id="cd00887">
    <property type="entry name" value="MoeA"/>
    <property type="match status" value="1"/>
</dbReference>
<dbReference type="Pfam" id="PF03454">
    <property type="entry name" value="MoeA_C"/>
    <property type="match status" value="1"/>
</dbReference>
<evidence type="ECO:0000256" key="7">
    <source>
        <dbReference type="ARBA" id="ARBA00022505"/>
    </source>
</evidence>
<evidence type="ECO:0000256" key="8">
    <source>
        <dbReference type="ARBA" id="ARBA00023150"/>
    </source>
</evidence>
<dbReference type="InterPro" id="IPR024370">
    <property type="entry name" value="PBP_domain"/>
</dbReference>
<dbReference type="PROSITE" id="PS01079">
    <property type="entry name" value="MOCF_BIOSYNTHESIS_2"/>
    <property type="match status" value="1"/>
</dbReference>
<dbReference type="GO" id="GO:0046872">
    <property type="term" value="F:metal ion binding"/>
    <property type="evidence" value="ECO:0007669"/>
    <property type="project" value="UniProtKB-UniRule"/>
</dbReference>
<proteinExistence type="inferred from homology"/>
<dbReference type="SUPFAM" id="SSF63867">
    <property type="entry name" value="MoeA C-terminal domain-like"/>
    <property type="match status" value="1"/>
</dbReference>
<dbReference type="Pfam" id="PF03453">
    <property type="entry name" value="MoeA_N"/>
    <property type="match status" value="1"/>
</dbReference>
<dbReference type="Gene3D" id="2.40.340.10">
    <property type="entry name" value="MoeA, C-terminal, domain IV"/>
    <property type="match status" value="1"/>
</dbReference>
<gene>
    <name evidence="12" type="ORF">LZ11_01451</name>
</gene>
<dbReference type="SUPFAM" id="SSF63882">
    <property type="entry name" value="MoeA N-terminal region -like"/>
    <property type="match status" value="1"/>
</dbReference>
<comment type="function">
    <text evidence="2">May be involved in the biosynthesis of molybdopterin.</text>
</comment>
<keyword evidence="13" id="KW-1185">Reference proteome</keyword>
<dbReference type="InterPro" id="IPR036135">
    <property type="entry name" value="MoeA_linker/N_sf"/>
</dbReference>
<comment type="cofactor">
    <cofactor evidence="10">
        <name>Mg(2+)</name>
        <dbReference type="ChEBI" id="CHEBI:18420"/>
    </cofactor>
</comment>
<evidence type="ECO:0000259" key="11">
    <source>
        <dbReference type="SMART" id="SM00852"/>
    </source>
</evidence>
<dbReference type="AlphaFoldDB" id="A0A5S5AQD2"/>
<evidence type="ECO:0000256" key="5">
    <source>
        <dbReference type="ARBA" id="ARBA00013269"/>
    </source>
</evidence>
<evidence type="ECO:0000313" key="12">
    <source>
        <dbReference type="EMBL" id="TYP54241.1"/>
    </source>
</evidence>
<evidence type="ECO:0000256" key="3">
    <source>
        <dbReference type="ARBA" id="ARBA00005046"/>
    </source>
</evidence>
<dbReference type="OrthoDB" id="9804758at2"/>
<dbReference type="PANTHER" id="PTHR10192">
    <property type="entry name" value="MOLYBDOPTERIN BIOSYNTHESIS PROTEIN"/>
    <property type="match status" value="1"/>
</dbReference>
<dbReference type="Pfam" id="PF12727">
    <property type="entry name" value="PBP_like"/>
    <property type="match status" value="1"/>
</dbReference>
<protein>
    <recommendedName>
        <fullName evidence="6 10">Molybdopterin molybdenumtransferase</fullName>
        <ecNumber evidence="5 10">2.10.1.1</ecNumber>
    </recommendedName>
</protein>
<sequence>MKERDVYLDNMSLPEAVDKFFGDLEESGALRLTEDEVVSVRQALGRVTAEPVFARISSPHYNAAAMDGIAVSAKDTFGAGEKTPVRLKEGVNFWYVDTGDPLPPGCDAVIMIEEVHPLGGGEVEIVAPCSPWDNVRGIGEDIAAAELVVPENHRLRPQDLSAVLAAGHTAVRVRKKPRVAVIPTGTELVNPGESLKPGDIIESNSAMLSGLVEEWGGEALVLEKAEDDFELIKRRIEEGLAVADVVVINAGSSAGSEDYTAKCIRTMGELLVHGVAIKPGKPVVLGRIAGKPVIGIPGYPVSAYIAMELFAKPIVHRMQGLPVPGRQKIKARLSRRVVSSIGTLEFLRVKVGRMGSEFIASPLYRGAGVVMSVVRADGIVRIPESREGIESGEPVEVELLRDRDEVENTVLMIGSHDVTIDLLANELKRLYPEITLSSAHVGSMGGIMALMRGETHMAGIHLLDPETGEYNLPYIRKYLAGRRVVLVNLAYRQQGLIVARGNPKGIRGIEDLVREDVTFVNRQKGAGTRILLDLKLKEMGIDPGCIRGYGKEEYTHLAVAAAVAGGMADAGLGILAAARAMDLDFIPVAPERFDIAISYEFYHMDSVQKVLKILRSGEFKRKIESLGGYDTSRTGELIGGD</sequence>
<dbReference type="InterPro" id="IPR001453">
    <property type="entry name" value="MoaB/Mog_dom"/>
</dbReference>
<dbReference type="SUPFAM" id="SSF53218">
    <property type="entry name" value="Molybdenum cofactor biosynthesis proteins"/>
    <property type="match status" value="1"/>
</dbReference>
<dbReference type="EC" id="2.10.1.1" evidence="5 10"/>
<dbReference type="InterPro" id="IPR008284">
    <property type="entry name" value="MoCF_biosynth_CS"/>
</dbReference>
<dbReference type="Gene3D" id="3.40.980.10">
    <property type="entry name" value="MoaB/Mog-like domain"/>
    <property type="match status" value="1"/>
</dbReference>
<dbReference type="UniPathway" id="UPA00344"/>
<dbReference type="GO" id="GO:0061599">
    <property type="term" value="F:molybdopterin molybdotransferase activity"/>
    <property type="evidence" value="ECO:0007669"/>
    <property type="project" value="UniProtKB-UniRule"/>
</dbReference>
<dbReference type="Gene3D" id="3.90.105.10">
    <property type="entry name" value="Molybdopterin biosynthesis moea protein, domain 2"/>
    <property type="match status" value="1"/>
</dbReference>
<dbReference type="InterPro" id="IPR005110">
    <property type="entry name" value="MoeA_linker/N"/>
</dbReference>
<dbReference type="InterPro" id="IPR038987">
    <property type="entry name" value="MoeA-like"/>
</dbReference>
<organism evidence="12 13">
    <name type="scientific">Thermosediminibacter litoriperuensis</name>
    <dbReference type="NCBI Taxonomy" id="291989"/>
    <lineage>
        <taxon>Bacteria</taxon>
        <taxon>Bacillati</taxon>
        <taxon>Bacillota</taxon>
        <taxon>Clostridia</taxon>
        <taxon>Thermosediminibacterales</taxon>
        <taxon>Thermosediminibacteraceae</taxon>
        <taxon>Thermosediminibacter</taxon>
    </lineage>
</organism>
<dbReference type="EMBL" id="VNHO01000013">
    <property type="protein sequence ID" value="TYP54241.1"/>
    <property type="molecule type" value="Genomic_DNA"/>
</dbReference>
<accession>A0A5S5AQD2</accession>
<keyword evidence="10" id="KW-0460">Magnesium</keyword>
<dbReference type="FunFam" id="2.40.340.10:FF:000005">
    <property type="entry name" value="Molybdopterin molybdenumtransferase MoeA"/>
    <property type="match status" value="1"/>
</dbReference>
<comment type="caution">
    <text evidence="12">The sequence shown here is derived from an EMBL/GenBank/DDBJ whole genome shotgun (WGS) entry which is preliminary data.</text>
</comment>
<evidence type="ECO:0000256" key="4">
    <source>
        <dbReference type="ARBA" id="ARBA00010763"/>
    </source>
</evidence>
<dbReference type="Pfam" id="PF00994">
    <property type="entry name" value="MoCF_biosynth"/>
    <property type="match status" value="1"/>
</dbReference>
<keyword evidence="10" id="KW-0479">Metal-binding</keyword>
<comment type="catalytic activity">
    <reaction evidence="9">
        <text>adenylyl-molybdopterin + molybdate = Mo-molybdopterin + AMP + H(+)</text>
        <dbReference type="Rhea" id="RHEA:35047"/>
        <dbReference type="ChEBI" id="CHEBI:15378"/>
        <dbReference type="ChEBI" id="CHEBI:36264"/>
        <dbReference type="ChEBI" id="CHEBI:62727"/>
        <dbReference type="ChEBI" id="CHEBI:71302"/>
        <dbReference type="ChEBI" id="CHEBI:456215"/>
        <dbReference type="EC" id="2.10.1.1"/>
    </reaction>
</comment>
<dbReference type="PANTHER" id="PTHR10192:SF16">
    <property type="entry name" value="MOLYBDOPTERIN MOLYBDENUMTRANSFERASE"/>
    <property type="match status" value="1"/>
</dbReference>
<feature type="domain" description="MoaB/Mog" evidence="11">
    <location>
        <begin position="180"/>
        <end position="317"/>
    </location>
</feature>
<keyword evidence="8 10" id="KW-0501">Molybdenum cofactor biosynthesis</keyword>
<dbReference type="Gene3D" id="2.170.190.11">
    <property type="entry name" value="Molybdopterin biosynthesis moea protein, domain 3"/>
    <property type="match status" value="1"/>
</dbReference>
<comment type="pathway">
    <text evidence="3 10">Cofactor biosynthesis; molybdopterin biosynthesis.</text>
</comment>
<dbReference type="GO" id="GO:0006777">
    <property type="term" value="P:Mo-molybdopterin cofactor biosynthetic process"/>
    <property type="evidence" value="ECO:0007669"/>
    <property type="project" value="UniProtKB-UniRule"/>
</dbReference>
<dbReference type="Proteomes" id="UP000322294">
    <property type="component" value="Unassembled WGS sequence"/>
</dbReference>
<dbReference type="GO" id="GO:0005829">
    <property type="term" value="C:cytosol"/>
    <property type="evidence" value="ECO:0007669"/>
    <property type="project" value="TreeGrafter"/>
</dbReference>
<comment type="similarity">
    <text evidence="4 10">Belongs to the MoeA family.</text>
</comment>
<evidence type="ECO:0000256" key="1">
    <source>
        <dbReference type="ARBA" id="ARBA00002901"/>
    </source>
</evidence>
<dbReference type="InterPro" id="IPR036688">
    <property type="entry name" value="MoeA_C_domain_IV_sf"/>
</dbReference>
<reference evidence="12 13" key="1">
    <citation type="submission" date="2019-07" db="EMBL/GenBank/DDBJ databases">
        <title>Genomic Encyclopedia of Type Strains, Phase I: the one thousand microbial genomes (KMG-I) project.</title>
        <authorList>
            <person name="Kyrpides N."/>
        </authorList>
    </citation>
    <scope>NUCLEOTIDE SEQUENCE [LARGE SCALE GENOMIC DNA]</scope>
    <source>
        <strain evidence="12 13">DSM 16647</strain>
    </source>
</reference>
<evidence type="ECO:0000313" key="13">
    <source>
        <dbReference type="Proteomes" id="UP000322294"/>
    </source>
</evidence>
<name>A0A5S5AQD2_9FIRM</name>
<dbReference type="InterPro" id="IPR036425">
    <property type="entry name" value="MoaB/Mog-like_dom_sf"/>
</dbReference>
<dbReference type="NCBIfam" id="NF011068">
    <property type="entry name" value="PRK14498.1"/>
    <property type="match status" value="1"/>
</dbReference>
<evidence type="ECO:0000256" key="10">
    <source>
        <dbReference type="RuleBase" id="RU365090"/>
    </source>
</evidence>
<dbReference type="InterPro" id="IPR005111">
    <property type="entry name" value="MoeA_C_domain_IV"/>
</dbReference>
<evidence type="ECO:0000256" key="6">
    <source>
        <dbReference type="ARBA" id="ARBA00021108"/>
    </source>
</evidence>
<evidence type="ECO:0000256" key="9">
    <source>
        <dbReference type="ARBA" id="ARBA00047317"/>
    </source>
</evidence>
<dbReference type="RefSeq" id="WP_148867210.1">
    <property type="nucleotide sequence ID" value="NZ_VNHO01000013.1"/>
</dbReference>
<dbReference type="SUPFAM" id="SSF53850">
    <property type="entry name" value="Periplasmic binding protein-like II"/>
    <property type="match status" value="1"/>
</dbReference>
<keyword evidence="7 10" id="KW-0500">Molybdenum</keyword>
<evidence type="ECO:0000256" key="2">
    <source>
        <dbReference type="ARBA" id="ARBA00003487"/>
    </source>
</evidence>
<comment type="function">
    <text evidence="1 10">Catalyzes the insertion of molybdate into adenylated molybdopterin with the concomitant release of AMP.</text>
</comment>
<dbReference type="SMART" id="SM00852">
    <property type="entry name" value="MoCF_biosynth"/>
    <property type="match status" value="1"/>
</dbReference>